<organism evidence="2 3">
    <name type="scientific">Lithohypha guttulata</name>
    <dbReference type="NCBI Taxonomy" id="1690604"/>
    <lineage>
        <taxon>Eukaryota</taxon>
        <taxon>Fungi</taxon>
        <taxon>Dikarya</taxon>
        <taxon>Ascomycota</taxon>
        <taxon>Pezizomycotina</taxon>
        <taxon>Eurotiomycetes</taxon>
        <taxon>Chaetothyriomycetidae</taxon>
        <taxon>Chaetothyriales</taxon>
        <taxon>Trichomeriaceae</taxon>
        <taxon>Lithohypha</taxon>
    </lineage>
</organism>
<dbReference type="Proteomes" id="UP001309876">
    <property type="component" value="Unassembled WGS sequence"/>
</dbReference>
<feature type="region of interest" description="Disordered" evidence="1">
    <location>
        <begin position="270"/>
        <end position="307"/>
    </location>
</feature>
<evidence type="ECO:0000256" key="1">
    <source>
        <dbReference type="SAM" id="MobiDB-lite"/>
    </source>
</evidence>
<evidence type="ECO:0000313" key="2">
    <source>
        <dbReference type="EMBL" id="KAK5086478.1"/>
    </source>
</evidence>
<dbReference type="AlphaFoldDB" id="A0AAN7T0Z2"/>
<dbReference type="EMBL" id="JAVRRJ010000003">
    <property type="protein sequence ID" value="KAK5086478.1"/>
    <property type="molecule type" value="Genomic_DNA"/>
</dbReference>
<comment type="caution">
    <text evidence="2">The sequence shown here is derived from an EMBL/GenBank/DDBJ whole genome shotgun (WGS) entry which is preliminary data.</text>
</comment>
<gene>
    <name evidence="2" type="ORF">LTR05_003646</name>
</gene>
<feature type="compositionally biased region" description="Basic and acidic residues" evidence="1">
    <location>
        <begin position="296"/>
        <end position="307"/>
    </location>
</feature>
<proteinExistence type="predicted"/>
<feature type="region of interest" description="Disordered" evidence="1">
    <location>
        <begin position="54"/>
        <end position="88"/>
    </location>
</feature>
<accession>A0AAN7T0Z2</accession>
<evidence type="ECO:0000313" key="3">
    <source>
        <dbReference type="Proteomes" id="UP001309876"/>
    </source>
</evidence>
<keyword evidence="3" id="KW-1185">Reference proteome</keyword>
<reference evidence="2 3" key="1">
    <citation type="submission" date="2023-08" db="EMBL/GenBank/DDBJ databases">
        <title>Black Yeasts Isolated from many extreme environments.</title>
        <authorList>
            <person name="Coleine C."/>
            <person name="Stajich J.E."/>
            <person name="Selbmann L."/>
        </authorList>
    </citation>
    <scope>NUCLEOTIDE SEQUENCE [LARGE SCALE GENOMIC DNA]</scope>
    <source>
        <strain evidence="2 3">CCFEE 5910</strain>
    </source>
</reference>
<protein>
    <submittedName>
        <fullName evidence="2">Uncharacterized protein</fullName>
    </submittedName>
</protein>
<name>A0AAN7T0Z2_9EURO</name>
<sequence length="307" mass="35922">MANHARAAQALLFMQQCRHHATRSPPSRFGTYHVRTLTNNSLDPENFGKKLRIDDVSPDEPLPAWRVPKPEVDQATSSGAAASPMPYDFPRARDAPIPRHKHNPAVKSGLWSFIKYDIFRRPEPPDPRLAIKPAFNVLTNPYRTRKAWPPILSEMSEIQQFHYEKKFRRRLLNKTYSLRTNWNRGALFIQRFLITFFVLWSVFVESPRNPLETLGPIDSFRYWLYTQLTKGNDTIWPKRFGAFFESQRHFYMQKHKIQWDPFNHTGWDPRRPRNSLAGPASPAFERPLGDSSSTSSREDATRDMREK</sequence>